<evidence type="ECO:0000256" key="6">
    <source>
        <dbReference type="ARBA" id="ARBA00023004"/>
    </source>
</evidence>
<organism evidence="10 11">
    <name type="scientific">Bordetella hinzii OH87 BAL007II</name>
    <dbReference type="NCBI Taxonomy" id="1331262"/>
    <lineage>
        <taxon>Bacteria</taxon>
        <taxon>Pseudomonadati</taxon>
        <taxon>Pseudomonadota</taxon>
        <taxon>Betaproteobacteria</taxon>
        <taxon>Burkholderiales</taxon>
        <taxon>Alcaligenaceae</taxon>
        <taxon>Bordetella</taxon>
    </lineage>
</organism>
<dbReference type="RefSeq" id="WP_032963267.1">
    <property type="nucleotide sequence ID" value="NZ_JHEM01000022.1"/>
</dbReference>
<proteinExistence type="inferred from homology"/>
<evidence type="ECO:0000256" key="3">
    <source>
        <dbReference type="ARBA" id="ARBA00022714"/>
    </source>
</evidence>
<evidence type="ECO:0000313" key="10">
    <source>
        <dbReference type="EMBL" id="KCB23018.1"/>
    </source>
</evidence>
<dbReference type="EMBL" id="JHEM01000022">
    <property type="protein sequence ID" value="KCB23018.1"/>
    <property type="molecule type" value="Genomic_DNA"/>
</dbReference>
<keyword evidence="11" id="KW-1185">Reference proteome</keyword>
<keyword evidence="7" id="KW-0411">Iron-sulfur</keyword>
<dbReference type="Proteomes" id="UP000025748">
    <property type="component" value="Unassembled WGS sequence"/>
</dbReference>
<dbReference type="Gene3D" id="3.90.380.10">
    <property type="entry name" value="Naphthalene 1,2-dioxygenase Alpha Subunit, Chain A, domain 1"/>
    <property type="match status" value="1"/>
</dbReference>
<evidence type="ECO:0000256" key="1">
    <source>
        <dbReference type="ARBA" id="ARBA00001962"/>
    </source>
</evidence>
<reference evidence="10 11" key="1">
    <citation type="submission" date="2014-03" db="EMBL/GenBank/DDBJ databases">
        <title>Genome sequence of Bordetella hinzii.</title>
        <authorList>
            <person name="Register K."/>
            <person name="Harvill E."/>
            <person name="Goodfield L.L."/>
            <person name="Ivanov Y.V."/>
            <person name="Meyer J.A."/>
            <person name="Muse S.J."/>
            <person name="Jacobs N."/>
            <person name="Bendor L."/>
            <person name="Smallridge W.E."/>
            <person name="Brinkac L.M."/>
            <person name="Sanka R."/>
            <person name="Kim M."/>
            <person name="Losada L."/>
        </authorList>
    </citation>
    <scope>NUCLEOTIDE SEQUENCE [LARGE SCALE GENOMIC DNA]</scope>
    <source>
        <strain evidence="10 11">OH87 BAL007II</strain>
    </source>
</reference>
<dbReference type="SUPFAM" id="SSF50022">
    <property type="entry name" value="ISP domain"/>
    <property type="match status" value="1"/>
</dbReference>
<dbReference type="PROSITE" id="PS00570">
    <property type="entry name" value="RING_HYDROXYL_ALPHA"/>
    <property type="match status" value="1"/>
</dbReference>
<dbReference type="InterPro" id="IPR036922">
    <property type="entry name" value="Rieske_2Fe-2S_sf"/>
</dbReference>
<dbReference type="InterPro" id="IPR015879">
    <property type="entry name" value="Ring_hydroxy_dOase_asu_C_dom"/>
</dbReference>
<evidence type="ECO:0000259" key="9">
    <source>
        <dbReference type="PROSITE" id="PS51296"/>
    </source>
</evidence>
<keyword evidence="5" id="KW-0560">Oxidoreductase</keyword>
<keyword evidence="4" id="KW-0479">Metal-binding</keyword>
<dbReference type="PANTHER" id="PTHR43756">
    <property type="entry name" value="CHOLINE MONOOXYGENASE, CHLOROPLASTIC"/>
    <property type="match status" value="1"/>
</dbReference>
<dbReference type="PROSITE" id="PS51296">
    <property type="entry name" value="RIESKE"/>
    <property type="match status" value="1"/>
</dbReference>
<comment type="similarity">
    <text evidence="2">Belongs to the bacterial ring-hydroxylating dioxygenase alpha subunit family.</text>
</comment>
<feature type="domain" description="Rieske" evidence="9">
    <location>
        <begin position="29"/>
        <end position="140"/>
    </location>
</feature>
<evidence type="ECO:0000313" key="11">
    <source>
        <dbReference type="Proteomes" id="UP000025748"/>
    </source>
</evidence>
<dbReference type="Gene3D" id="2.102.10.10">
    <property type="entry name" value="Rieske [2Fe-2S] iron-sulphur domain"/>
    <property type="match status" value="1"/>
</dbReference>
<dbReference type="PANTHER" id="PTHR43756:SF5">
    <property type="entry name" value="CHOLINE MONOOXYGENASE, CHLOROPLASTIC"/>
    <property type="match status" value="1"/>
</dbReference>
<evidence type="ECO:0000256" key="4">
    <source>
        <dbReference type="ARBA" id="ARBA00022723"/>
    </source>
</evidence>
<sequence>MKEAVFDPDWYADERYARLEQSRLFEKLWLTAGFLSALKKDGDYFTVAFFGREVVIHLLNGTVRAYFNLCPHRGGAIVTDIAGNTRPVCKYHGWAFREGAALTGLRMAHEFEHDPQRVDDACGRGLTPLAVKVVGPVIFINMDEAPLPIEAQFPPEVLARLERAGKTSTVLHADFDARYNWKLNMENVKDYMHIYFVHPSTFLDVLPVADASLEADPVTRVKASGRERFARFEEGAPDVRQLSYLVKGLLRTERQWYDDKIKRKLSAYHYENIFLFPNTNFCSVAGRYYMMQQYLPVDAGRFRYRVNLALVEMREKFDVVPTLLSIARAERYVIDEDSVVLERVQRGMASLRGRRWRFTQGDYEVNLMRQMTWLKERVYGE</sequence>
<evidence type="ECO:0000256" key="7">
    <source>
        <dbReference type="ARBA" id="ARBA00023014"/>
    </source>
</evidence>
<evidence type="ECO:0000256" key="5">
    <source>
        <dbReference type="ARBA" id="ARBA00023002"/>
    </source>
</evidence>
<dbReference type="InterPro" id="IPR001663">
    <property type="entry name" value="Rng_hydr_dOase-A"/>
</dbReference>
<dbReference type="Pfam" id="PF00355">
    <property type="entry name" value="Rieske"/>
    <property type="match status" value="1"/>
</dbReference>
<evidence type="ECO:0000256" key="8">
    <source>
        <dbReference type="ARBA" id="ARBA00023027"/>
    </source>
</evidence>
<dbReference type="CDD" id="cd00680">
    <property type="entry name" value="RHO_alpha_C"/>
    <property type="match status" value="1"/>
</dbReference>
<keyword evidence="6" id="KW-0408">Iron</keyword>
<name>A0ABR4QXZ5_9BORD</name>
<dbReference type="SUPFAM" id="SSF55961">
    <property type="entry name" value="Bet v1-like"/>
    <property type="match status" value="1"/>
</dbReference>
<gene>
    <name evidence="10" type="ORF">L544_4220</name>
</gene>
<evidence type="ECO:0000256" key="2">
    <source>
        <dbReference type="ARBA" id="ARBA00008751"/>
    </source>
</evidence>
<keyword evidence="3" id="KW-0001">2Fe-2S</keyword>
<accession>A0ABR4QXZ5</accession>
<dbReference type="InterPro" id="IPR017941">
    <property type="entry name" value="Rieske_2Fe-2S"/>
</dbReference>
<comment type="caution">
    <text evidence="10">The sequence shown here is derived from an EMBL/GenBank/DDBJ whole genome shotgun (WGS) entry which is preliminary data.</text>
</comment>
<protein>
    <submittedName>
        <fullName evidence="10">Ring hydroxylating alpha subunit, catalytic domain protein</fullName>
    </submittedName>
</protein>
<dbReference type="Pfam" id="PF00848">
    <property type="entry name" value="Ring_hydroxyl_A"/>
    <property type="match status" value="1"/>
</dbReference>
<dbReference type="InterPro" id="IPR015881">
    <property type="entry name" value="ARHD_Rieske_2Fe_2S"/>
</dbReference>
<keyword evidence="8" id="KW-0520">NAD</keyword>
<comment type="cofactor">
    <cofactor evidence="1">
        <name>Fe cation</name>
        <dbReference type="ChEBI" id="CHEBI:24875"/>
    </cofactor>
</comment>